<organism evidence="2 3">
    <name type="scientific">Armillaria ostoyae</name>
    <name type="common">Armillaria root rot fungus</name>
    <dbReference type="NCBI Taxonomy" id="47428"/>
    <lineage>
        <taxon>Eukaryota</taxon>
        <taxon>Fungi</taxon>
        <taxon>Dikarya</taxon>
        <taxon>Basidiomycota</taxon>
        <taxon>Agaricomycotina</taxon>
        <taxon>Agaricomycetes</taxon>
        <taxon>Agaricomycetidae</taxon>
        <taxon>Agaricales</taxon>
        <taxon>Marasmiineae</taxon>
        <taxon>Physalacriaceae</taxon>
        <taxon>Armillaria</taxon>
    </lineage>
</organism>
<feature type="compositionally biased region" description="Polar residues" evidence="1">
    <location>
        <begin position="711"/>
        <end position="729"/>
    </location>
</feature>
<proteinExistence type="predicted"/>
<dbReference type="EMBL" id="FUEG01000019">
    <property type="protein sequence ID" value="SJL13142.1"/>
    <property type="molecule type" value="Genomic_DNA"/>
</dbReference>
<dbReference type="AlphaFoldDB" id="A0A284RWM3"/>
<protein>
    <submittedName>
        <fullName evidence="2">Uncharacterized protein</fullName>
    </submittedName>
</protein>
<name>A0A284RWM3_ARMOS</name>
<evidence type="ECO:0000256" key="1">
    <source>
        <dbReference type="SAM" id="MobiDB-lite"/>
    </source>
</evidence>
<accession>A0A284RWM3</accession>
<reference evidence="3" key="1">
    <citation type="journal article" date="2017" name="Nat. Ecol. Evol.">
        <title>Genome expansion and lineage-specific genetic innovations in the forest pathogenic fungi Armillaria.</title>
        <authorList>
            <person name="Sipos G."/>
            <person name="Prasanna A.N."/>
            <person name="Walter M.C."/>
            <person name="O'Connor E."/>
            <person name="Balint B."/>
            <person name="Krizsan K."/>
            <person name="Kiss B."/>
            <person name="Hess J."/>
            <person name="Varga T."/>
            <person name="Slot J."/>
            <person name="Riley R."/>
            <person name="Boka B."/>
            <person name="Rigling D."/>
            <person name="Barry K."/>
            <person name="Lee J."/>
            <person name="Mihaltcheva S."/>
            <person name="LaButti K."/>
            <person name="Lipzen A."/>
            <person name="Waldron R."/>
            <person name="Moloney N.M."/>
            <person name="Sperisen C."/>
            <person name="Kredics L."/>
            <person name="Vagvoelgyi C."/>
            <person name="Patrignani A."/>
            <person name="Fitzpatrick D."/>
            <person name="Nagy I."/>
            <person name="Doyle S."/>
            <person name="Anderson J.B."/>
            <person name="Grigoriev I.V."/>
            <person name="Gueldener U."/>
            <person name="Muensterkoetter M."/>
            <person name="Nagy L.G."/>
        </authorList>
    </citation>
    <scope>NUCLEOTIDE SEQUENCE [LARGE SCALE GENOMIC DNA]</scope>
    <source>
        <strain evidence="3">C18/9</strain>
    </source>
</reference>
<gene>
    <name evidence="2" type="ORF">ARMOST_16580</name>
</gene>
<evidence type="ECO:0000313" key="3">
    <source>
        <dbReference type="Proteomes" id="UP000219338"/>
    </source>
</evidence>
<dbReference type="PANTHER" id="PTHR33266:SF1">
    <property type="entry name" value="F-BOX DOMAIN-CONTAINING PROTEIN"/>
    <property type="match status" value="1"/>
</dbReference>
<sequence>MDIRYNMSKHLRSVSDTDTVDAPPYKRPTLALLNEVLSPNDIETIVKGIFLRGIFASDLALLVSDASDATGLDTLAAFLGKMVAGAAKYTHSEVKDQYKVHDDCLELLTSNRDVFNTVFAAAQAVAEGKPATHEAIRDLFRLQALRLPNIAPFESPGYGAPQSMLAMATKISWNSSYIGDFPARLLADITSHVKESYAHGHGSIGVIIQSSGMGKSRTMHEIAAQVFTILINIRQTESGDVGAPYPDPDIKVRDYLIPNGNVNLRERYHCFLRAIFELVEAEFRGLAVDKNSEPAEKALRWRRHLTSEDVRKTLYGRVVTLASSYEKTTAAPNGRPGESMKNDALAKLLLATNQSFTRLLKTVDSPECLKILMYFDEAHTLAATPADSTKYYTLCSALADIEDIHHFTIFMSTTVSVLGGPQHEYRSSRVVAPAPAPFTVLPFDVGPRVLYKQATFNTLRSIEHLANFGRPFACIAGVAHPAGAIKTDPQKPGSTLLVPYTWWNCTCPTLWGSHEAGHAAYSRPIRLIDFLAALLPEEYLAQILKSTPDNQLGGKTFEEAFKHAYVRFTHFGRAGSSDAINSASGLAALIRGMAFQCCSGHPVFDILIPILIVPEVEADLDVDNLTLDKFYRSGIMISVKDKENAERKNYTISAESLKFWLDDDKDVDVPYIEILMQLGILAKTAARRAKRKADPSPLAPTTPTRHAEPMQTPSTVKGKSSTVKATRQTDNPRKEHPRYSIIISGCSSTVYKVISSSDKAAYSAMLASKGMLHEHPYNDERSLVLLRK</sequence>
<dbReference type="Proteomes" id="UP000219338">
    <property type="component" value="Unassembled WGS sequence"/>
</dbReference>
<dbReference type="STRING" id="47428.A0A284RWM3"/>
<feature type="region of interest" description="Disordered" evidence="1">
    <location>
        <begin position="691"/>
        <end position="738"/>
    </location>
</feature>
<keyword evidence="3" id="KW-1185">Reference proteome</keyword>
<dbReference type="PANTHER" id="PTHR33266">
    <property type="entry name" value="CHROMOSOME 15, WHOLE GENOME SHOTGUN SEQUENCE"/>
    <property type="match status" value="1"/>
</dbReference>
<dbReference type="OrthoDB" id="3270019at2759"/>
<evidence type="ECO:0000313" key="2">
    <source>
        <dbReference type="EMBL" id="SJL13142.1"/>
    </source>
</evidence>